<reference evidence="3" key="2">
    <citation type="submission" date="2020-05" db="UniProtKB">
        <authorList>
            <consortium name="EnsemblMetazoa"/>
        </authorList>
    </citation>
    <scope>IDENTIFICATION</scope>
</reference>
<evidence type="ECO:0000313" key="2">
    <source>
        <dbReference type="EMBL" id="KFB36830.1"/>
    </source>
</evidence>
<gene>
    <name evidence="2" type="ORF">ZHAS_00003995</name>
</gene>
<dbReference type="VEuPathDB" id="VectorBase:ASIC003995"/>
<evidence type="ECO:0000313" key="4">
    <source>
        <dbReference type="Proteomes" id="UP000030765"/>
    </source>
</evidence>
<accession>A0A084VFT6</accession>
<dbReference type="EMBL" id="KE524793">
    <property type="protein sequence ID" value="KFB36830.1"/>
    <property type="molecule type" value="Genomic_DNA"/>
</dbReference>
<dbReference type="EMBL" id="ATLV01012461">
    <property type="status" value="NOT_ANNOTATED_CDS"/>
    <property type="molecule type" value="Genomic_DNA"/>
</dbReference>
<dbReference type="EnsemblMetazoa" id="ASIC003995-RA">
    <property type="protein sequence ID" value="ASIC003995-PA"/>
    <property type="gene ID" value="ASIC003995"/>
</dbReference>
<feature type="region of interest" description="Disordered" evidence="1">
    <location>
        <begin position="1"/>
        <end position="58"/>
    </location>
</feature>
<name>A0A084VFT6_ANOSI</name>
<dbReference type="Proteomes" id="UP000030765">
    <property type="component" value="Unassembled WGS sequence"/>
</dbReference>
<organism evidence="2">
    <name type="scientific">Anopheles sinensis</name>
    <name type="common">Mosquito</name>
    <dbReference type="NCBI Taxonomy" id="74873"/>
    <lineage>
        <taxon>Eukaryota</taxon>
        <taxon>Metazoa</taxon>
        <taxon>Ecdysozoa</taxon>
        <taxon>Arthropoda</taxon>
        <taxon>Hexapoda</taxon>
        <taxon>Insecta</taxon>
        <taxon>Pterygota</taxon>
        <taxon>Neoptera</taxon>
        <taxon>Endopterygota</taxon>
        <taxon>Diptera</taxon>
        <taxon>Nematocera</taxon>
        <taxon>Culicoidea</taxon>
        <taxon>Culicidae</taxon>
        <taxon>Anophelinae</taxon>
        <taxon>Anopheles</taxon>
    </lineage>
</organism>
<protein>
    <submittedName>
        <fullName evidence="2 3">NACHT, LRR and PYD domains-containing protein 3-like protein</fullName>
    </submittedName>
</protein>
<evidence type="ECO:0000256" key="1">
    <source>
        <dbReference type="SAM" id="MobiDB-lite"/>
    </source>
</evidence>
<proteinExistence type="predicted"/>
<keyword evidence="4" id="KW-1185">Reference proteome</keyword>
<evidence type="ECO:0000313" key="3">
    <source>
        <dbReference type="EnsemblMetazoa" id="ASIC003995-PA"/>
    </source>
</evidence>
<dbReference type="AlphaFoldDB" id="A0A084VFT6"/>
<reference evidence="2 4" key="1">
    <citation type="journal article" date="2014" name="BMC Genomics">
        <title>Genome sequence of Anopheles sinensis provides insight into genetics basis of mosquito competence for malaria parasites.</title>
        <authorList>
            <person name="Zhou D."/>
            <person name="Zhang D."/>
            <person name="Ding G."/>
            <person name="Shi L."/>
            <person name="Hou Q."/>
            <person name="Ye Y."/>
            <person name="Xu Y."/>
            <person name="Zhou H."/>
            <person name="Xiong C."/>
            <person name="Li S."/>
            <person name="Yu J."/>
            <person name="Hong S."/>
            <person name="Yu X."/>
            <person name="Zou P."/>
            <person name="Chen C."/>
            <person name="Chang X."/>
            <person name="Wang W."/>
            <person name="Lv Y."/>
            <person name="Sun Y."/>
            <person name="Ma L."/>
            <person name="Shen B."/>
            <person name="Zhu C."/>
        </authorList>
    </citation>
    <scope>NUCLEOTIDE SEQUENCE [LARGE SCALE GENOMIC DNA]</scope>
</reference>
<sequence length="147" mass="16781">MHIIPSKTCPKLRSPVRPTAAQSPVQQQRRHRAATDIFHKQNGSQEDSGPFRRSNRWQPVCNKQGDAGTRCAVPVTQHKPPSYPHTNPLATCFFRRQFSDGTDCVLKMFMAAAFFPNPFVQHASLEERWRENVEIKKRKGENGLAQQ</sequence>